<dbReference type="PANTHER" id="PTHR21485:SF6">
    <property type="entry name" value="N-ACYLNEURAMINATE CYTIDYLYLTRANSFERASE-RELATED"/>
    <property type="match status" value="1"/>
</dbReference>
<proteinExistence type="predicted"/>
<organism evidence="1 2">
    <name type="scientific">Agaribacter marinus</name>
    <dbReference type="NCBI Taxonomy" id="1431249"/>
    <lineage>
        <taxon>Bacteria</taxon>
        <taxon>Pseudomonadati</taxon>
        <taxon>Pseudomonadota</taxon>
        <taxon>Gammaproteobacteria</taxon>
        <taxon>Alteromonadales</taxon>
        <taxon>Alteromonadaceae</taxon>
        <taxon>Agaribacter</taxon>
    </lineage>
</organism>
<evidence type="ECO:0000313" key="1">
    <source>
        <dbReference type="EMBL" id="GLR70776.1"/>
    </source>
</evidence>
<keyword evidence="2" id="KW-1185">Reference proteome</keyword>
<reference evidence="1" key="1">
    <citation type="journal article" date="2014" name="Int. J. Syst. Evol. Microbiol.">
        <title>Complete genome sequence of Corynebacterium casei LMG S-19264T (=DSM 44701T), isolated from a smear-ripened cheese.</title>
        <authorList>
            <consortium name="US DOE Joint Genome Institute (JGI-PGF)"/>
            <person name="Walter F."/>
            <person name="Albersmeier A."/>
            <person name="Kalinowski J."/>
            <person name="Ruckert C."/>
        </authorList>
    </citation>
    <scope>NUCLEOTIDE SEQUENCE</scope>
    <source>
        <strain evidence="1">NBRC 110023</strain>
    </source>
</reference>
<evidence type="ECO:0000313" key="2">
    <source>
        <dbReference type="Proteomes" id="UP001156601"/>
    </source>
</evidence>
<accession>A0AA37SVZ2</accession>
<dbReference type="CDD" id="cd02513">
    <property type="entry name" value="CMP-NeuAc_Synthase"/>
    <property type="match status" value="1"/>
</dbReference>
<dbReference type="EMBL" id="BSOT01000005">
    <property type="protein sequence ID" value="GLR70776.1"/>
    <property type="molecule type" value="Genomic_DNA"/>
</dbReference>
<dbReference type="AlphaFoldDB" id="A0AA37SVZ2"/>
<dbReference type="NCBIfam" id="TIGR03584">
    <property type="entry name" value="PseF"/>
    <property type="match status" value="1"/>
</dbReference>
<dbReference type="GO" id="GO:0008781">
    <property type="term" value="F:N-acylneuraminate cytidylyltransferase activity"/>
    <property type="evidence" value="ECO:0007669"/>
    <property type="project" value="TreeGrafter"/>
</dbReference>
<protein>
    <submittedName>
        <fullName evidence="1">Pseudaminic acid cytidylyltransferase</fullName>
    </submittedName>
</protein>
<dbReference type="Gene3D" id="3.90.550.10">
    <property type="entry name" value="Spore Coat Polysaccharide Biosynthesis Protein SpsA, Chain A"/>
    <property type="match status" value="1"/>
</dbReference>
<reference evidence="1" key="2">
    <citation type="submission" date="2023-01" db="EMBL/GenBank/DDBJ databases">
        <title>Draft genome sequence of Agaribacter marinus strain NBRC 110023.</title>
        <authorList>
            <person name="Sun Q."/>
            <person name="Mori K."/>
        </authorList>
    </citation>
    <scope>NUCLEOTIDE SEQUENCE</scope>
    <source>
        <strain evidence="1">NBRC 110023</strain>
    </source>
</reference>
<dbReference type="Pfam" id="PF02348">
    <property type="entry name" value="CTP_transf_3"/>
    <property type="match status" value="1"/>
</dbReference>
<keyword evidence="1" id="KW-0808">Transferase</keyword>
<dbReference type="RefSeq" id="WP_284217055.1">
    <property type="nucleotide sequence ID" value="NZ_BSOT01000005.1"/>
</dbReference>
<name>A0AA37SVZ2_9ALTE</name>
<dbReference type="Proteomes" id="UP001156601">
    <property type="component" value="Unassembled WGS sequence"/>
</dbReference>
<gene>
    <name evidence="1" type="primary">rkpN</name>
    <name evidence="1" type="ORF">GCM10007852_16840</name>
</gene>
<dbReference type="InterPro" id="IPR050793">
    <property type="entry name" value="CMP-NeuNAc_synthase"/>
</dbReference>
<dbReference type="PANTHER" id="PTHR21485">
    <property type="entry name" value="HAD SUPERFAMILY MEMBERS CMAS AND KDSC"/>
    <property type="match status" value="1"/>
</dbReference>
<keyword evidence="1" id="KW-0548">Nucleotidyltransferase</keyword>
<dbReference type="SUPFAM" id="SSF53448">
    <property type="entry name" value="Nucleotide-diphospho-sugar transferases"/>
    <property type="match status" value="1"/>
</dbReference>
<dbReference type="InterPro" id="IPR020039">
    <property type="entry name" value="PseF"/>
</dbReference>
<dbReference type="InterPro" id="IPR029044">
    <property type="entry name" value="Nucleotide-diphossugar_trans"/>
</dbReference>
<comment type="caution">
    <text evidence="1">The sequence shown here is derived from an EMBL/GenBank/DDBJ whole genome shotgun (WGS) entry which is preliminary data.</text>
</comment>
<sequence>MSIAIIPARGGSKRIPKKNIKDFNGKPLIAYSLAAAKASRAFTRVFVSTDDDAIANTAMQYGADDILRRSNSTLADDYATTGDVMQDALQQLTVREDTKDLLSLVCCLYATAPLLQAAYLSRAASMFKEMKAADASLAYIFSATGFAFPVQRGFTINDGKLSMLFPECMQTRSQDLSEVFHDAGQFYFAGGNTWLAKAPVFTERSVPMNLPRYLVQDIDTSEDWIQAEFLHKALMSSMPAHSENAG</sequence>
<dbReference type="InterPro" id="IPR003329">
    <property type="entry name" value="Cytidylyl_trans"/>
</dbReference>